<evidence type="ECO:0000256" key="1">
    <source>
        <dbReference type="SAM" id="SignalP"/>
    </source>
</evidence>
<proteinExistence type="predicted"/>
<dbReference type="RefSeq" id="WP_150417026.1">
    <property type="nucleotide sequence ID" value="NZ_VYQF01000013.1"/>
</dbReference>
<reference evidence="2 3" key="1">
    <citation type="submission" date="2019-09" db="EMBL/GenBank/DDBJ databases">
        <title>Draft genome sequence of Ginsengibacter sp. BR5-29.</title>
        <authorList>
            <person name="Im W.-T."/>
        </authorList>
    </citation>
    <scope>NUCLEOTIDE SEQUENCE [LARGE SCALE GENOMIC DNA]</scope>
    <source>
        <strain evidence="2 3">BR5-29</strain>
    </source>
</reference>
<name>A0A5J5IA14_9BACT</name>
<organism evidence="2 3">
    <name type="scientific">Ginsengibacter hankyongi</name>
    <dbReference type="NCBI Taxonomy" id="2607284"/>
    <lineage>
        <taxon>Bacteria</taxon>
        <taxon>Pseudomonadati</taxon>
        <taxon>Bacteroidota</taxon>
        <taxon>Chitinophagia</taxon>
        <taxon>Chitinophagales</taxon>
        <taxon>Chitinophagaceae</taxon>
        <taxon>Ginsengibacter</taxon>
    </lineage>
</organism>
<protein>
    <recommendedName>
        <fullName evidence="4">Lipoprotein</fullName>
    </recommendedName>
</protein>
<feature type="chain" id="PRO_5023894290" description="Lipoprotein" evidence="1">
    <location>
        <begin position="22"/>
        <end position="142"/>
    </location>
</feature>
<evidence type="ECO:0000313" key="2">
    <source>
        <dbReference type="EMBL" id="KAA9034654.1"/>
    </source>
</evidence>
<dbReference type="Proteomes" id="UP000326903">
    <property type="component" value="Unassembled WGS sequence"/>
</dbReference>
<dbReference type="EMBL" id="VYQF01000013">
    <property type="protein sequence ID" value="KAA9034654.1"/>
    <property type="molecule type" value="Genomic_DNA"/>
</dbReference>
<accession>A0A5J5IA14</accession>
<evidence type="ECO:0008006" key="4">
    <source>
        <dbReference type="Google" id="ProtNLM"/>
    </source>
</evidence>
<sequence>MRKSFALLPVLFLLFQLNACSQSKNSILRIYNNEAIYRFGNKYMNGNEHLSFQDQDKEFTTPGTRKLYHKSKRVLSESRIFNLASLGVFITSVFTKTNVTGPIEFAVGTGALGLGGIYFQTESSKYSERAIWGKPGIFYRKL</sequence>
<keyword evidence="1" id="KW-0732">Signal</keyword>
<feature type="signal peptide" evidence="1">
    <location>
        <begin position="1"/>
        <end position="21"/>
    </location>
</feature>
<dbReference type="AlphaFoldDB" id="A0A5J5IA14"/>
<evidence type="ECO:0000313" key="3">
    <source>
        <dbReference type="Proteomes" id="UP000326903"/>
    </source>
</evidence>
<keyword evidence="3" id="KW-1185">Reference proteome</keyword>
<gene>
    <name evidence="2" type="ORF">FW778_21835</name>
</gene>
<comment type="caution">
    <text evidence="2">The sequence shown here is derived from an EMBL/GenBank/DDBJ whole genome shotgun (WGS) entry which is preliminary data.</text>
</comment>